<keyword evidence="2" id="KW-0732">Signal</keyword>
<dbReference type="OrthoDB" id="5347452at2759"/>
<feature type="compositionally biased region" description="Polar residues" evidence="1">
    <location>
        <begin position="230"/>
        <end position="239"/>
    </location>
</feature>
<dbReference type="HOGENOM" id="CLU_1008906_0_0_1"/>
<proteinExistence type="predicted"/>
<evidence type="ECO:0000256" key="1">
    <source>
        <dbReference type="SAM" id="MobiDB-lite"/>
    </source>
</evidence>
<dbReference type="AlphaFoldDB" id="M3CWG1"/>
<feature type="signal peptide" evidence="2">
    <location>
        <begin position="1"/>
        <end position="21"/>
    </location>
</feature>
<dbReference type="Proteomes" id="UP000016931">
    <property type="component" value="Unassembled WGS sequence"/>
</dbReference>
<feature type="region of interest" description="Disordered" evidence="1">
    <location>
        <begin position="230"/>
        <end position="262"/>
    </location>
</feature>
<evidence type="ECO:0000313" key="4">
    <source>
        <dbReference type="Proteomes" id="UP000016931"/>
    </source>
</evidence>
<feature type="chain" id="PRO_5004032660" evidence="2">
    <location>
        <begin position="22"/>
        <end position="276"/>
    </location>
</feature>
<gene>
    <name evidence="3" type="ORF">SEPMUDRAFT_129015</name>
</gene>
<dbReference type="GeneID" id="27899388"/>
<reference evidence="3 4" key="1">
    <citation type="journal article" date="2012" name="PLoS Pathog.">
        <title>Diverse lifestyles and strategies of plant pathogenesis encoded in the genomes of eighteen Dothideomycetes fungi.</title>
        <authorList>
            <person name="Ohm R.A."/>
            <person name="Feau N."/>
            <person name="Henrissat B."/>
            <person name="Schoch C.L."/>
            <person name="Horwitz B.A."/>
            <person name="Barry K.W."/>
            <person name="Condon B.J."/>
            <person name="Copeland A.C."/>
            <person name="Dhillon B."/>
            <person name="Glaser F."/>
            <person name="Hesse C.N."/>
            <person name="Kosti I."/>
            <person name="LaButti K."/>
            <person name="Lindquist E.A."/>
            <person name="Lucas S."/>
            <person name="Salamov A.A."/>
            <person name="Bradshaw R.E."/>
            <person name="Ciuffetti L."/>
            <person name="Hamelin R.C."/>
            <person name="Kema G.H.J."/>
            <person name="Lawrence C."/>
            <person name="Scott J.A."/>
            <person name="Spatafora J.W."/>
            <person name="Turgeon B.G."/>
            <person name="de Wit P.J.G.M."/>
            <person name="Zhong S."/>
            <person name="Goodwin S.B."/>
            <person name="Grigoriev I.V."/>
        </authorList>
    </citation>
    <scope>NUCLEOTIDE SEQUENCE [LARGE SCALE GENOMIC DNA]</scope>
    <source>
        <strain evidence="3 4">SO2202</strain>
    </source>
</reference>
<dbReference type="STRING" id="692275.M3CWG1"/>
<keyword evidence="4" id="KW-1185">Reference proteome</keyword>
<evidence type="ECO:0000313" key="3">
    <source>
        <dbReference type="EMBL" id="EMF08006.1"/>
    </source>
</evidence>
<protein>
    <submittedName>
        <fullName evidence="3">Uncharacterized protein</fullName>
    </submittedName>
</protein>
<evidence type="ECO:0000256" key="2">
    <source>
        <dbReference type="SAM" id="SignalP"/>
    </source>
</evidence>
<accession>M3CWG1</accession>
<organism evidence="3 4">
    <name type="scientific">Sphaerulina musiva (strain SO2202)</name>
    <name type="common">Poplar stem canker fungus</name>
    <name type="synonym">Septoria musiva</name>
    <dbReference type="NCBI Taxonomy" id="692275"/>
    <lineage>
        <taxon>Eukaryota</taxon>
        <taxon>Fungi</taxon>
        <taxon>Dikarya</taxon>
        <taxon>Ascomycota</taxon>
        <taxon>Pezizomycotina</taxon>
        <taxon>Dothideomycetes</taxon>
        <taxon>Dothideomycetidae</taxon>
        <taxon>Mycosphaerellales</taxon>
        <taxon>Mycosphaerellaceae</taxon>
        <taxon>Sphaerulina</taxon>
    </lineage>
</organism>
<name>M3CWG1_SPHMS</name>
<sequence>MSPNRTLCLVATLGQLGLVTASNYAAGPTPTTCAMTEVAEPPPQPTRPPAIHGFLQKRQDASASGANSLCGYVGGEVANPFYCQAGYDCVTNGESQKWACCNAAECRYFQSCVEESCDEACQSDPSVAKCTASGRSYCAQLTLFVQGDGPYTNWACAAQRASALSMYSPAVTTTASNRTSSASDTASGIELLPTLDDTLSFVLVTPTDDILTGYTVESTGITSTLSLTRATPASSTSHPQAPAISSTSSSGESGGSQLPRGSPMLTGLTALLAALL</sequence>
<dbReference type="EMBL" id="KB456272">
    <property type="protein sequence ID" value="EMF08006.1"/>
    <property type="molecule type" value="Genomic_DNA"/>
</dbReference>
<dbReference type="RefSeq" id="XP_016756127.1">
    <property type="nucleotide sequence ID" value="XM_016902251.1"/>
</dbReference>